<keyword evidence="3" id="KW-1185">Reference proteome</keyword>
<dbReference type="InterPro" id="IPR009103">
    <property type="entry name" value="Olfactory_marker"/>
</dbReference>
<name>A0A3Q3EVI3_9LABR</name>
<reference evidence="2" key="2">
    <citation type="submission" date="2025-09" db="UniProtKB">
        <authorList>
            <consortium name="Ensembl"/>
        </authorList>
    </citation>
    <scope>IDENTIFICATION</scope>
</reference>
<sequence length="199" mass="22621">MRNSIRAPSITASIHTQAGLPSPSPRIISSKSDMDNAKSPANAIVLEFTEDPALTEMMRLRVSSLQKTGQKRQDGERLLLPHEFVYRLDFNNQELNFSRWYFSLTGHGRVTITGICQLWTPDLTNLMTRQLLEPIGTFWRNANDPEDSPLKWLEADMLEFGERIAELAKVRKVMYFLLAFKDGAEAANLSCSLEFTPEK</sequence>
<dbReference type="InParanoid" id="A0A3Q3EVI3"/>
<protein>
    <submittedName>
        <fullName evidence="2">Olfactory marker protein a</fullName>
    </submittedName>
</protein>
<evidence type="ECO:0000313" key="3">
    <source>
        <dbReference type="Proteomes" id="UP000261660"/>
    </source>
</evidence>
<dbReference type="PANTHER" id="PTHR15357">
    <property type="entry name" value="OLFACTORY MARKER PROTEIN"/>
    <property type="match status" value="1"/>
</dbReference>
<accession>A0A3Q3EVI3</accession>
<dbReference type="SUPFAM" id="SSF63697">
    <property type="entry name" value="Olfactory marker protein"/>
    <property type="match status" value="1"/>
</dbReference>
<dbReference type="GO" id="GO:0007165">
    <property type="term" value="P:signal transduction"/>
    <property type="evidence" value="ECO:0007669"/>
    <property type="project" value="InterPro"/>
</dbReference>
<evidence type="ECO:0000256" key="1">
    <source>
        <dbReference type="SAM" id="MobiDB-lite"/>
    </source>
</evidence>
<dbReference type="GO" id="GO:0007608">
    <property type="term" value="P:sensory perception of smell"/>
    <property type="evidence" value="ECO:0007669"/>
    <property type="project" value="InterPro"/>
</dbReference>
<organism evidence="2 3">
    <name type="scientific">Labrus bergylta</name>
    <name type="common">ballan wrasse</name>
    <dbReference type="NCBI Taxonomy" id="56723"/>
    <lineage>
        <taxon>Eukaryota</taxon>
        <taxon>Metazoa</taxon>
        <taxon>Chordata</taxon>
        <taxon>Craniata</taxon>
        <taxon>Vertebrata</taxon>
        <taxon>Euteleostomi</taxon>
        <taxon>Actinopterygii</taxon>
        <taxon>Neopterygii</taxon>
        <taxon>Teleostei</taxon>
        <taxon>Neoteleostei</taxon>
        <taxon>Acanthomorphata</taxon>
        <taxon>Eupercaria</taxon>
        <taxon>Labriformes</taxon>
        <taxon>Labridae</taxon>
        <taxon>Labrus</taxon>
    </lineage>
</organism>
<dbReference type="Gene3D" id="2.60.120.390">
    <property type="entry name" value="Olfactory marker"/>
    <property type="match status" value="1"/>
</dbReference>
<dbReference type="Pfam" id="PF06554">
    <property type="entry name" value="Olfactory_mark"/>
    <property type="match status" value="1"/>
</dbReference>
<dbReference type="Ensembl" id="ENSLBET00000012019.1">
    <property type="protein sequence ID" value="ENSLBEP00000011428.1"/>
    <property type="gene ID" value="ENSLBEG00000008803.1"/>
</dbReference>
<dbReference type="GeneID" id="109991255"/>
<dbReference type="OrthoDB" id="9867220at2759"/>
<dbReference type="PANTHER" id="PTHR15357:SF1">
    <property type="entry name" value="OLFACTORY MARKER PROTEIN"/>
    <property type="match status" value="1"/>
</dbReference>
<dbReference type="InterPro" id="IPR036727">
    <property type="entry name" value="Olfactory_marker_sf"/>
</dbReference>
<dbReference type="RefSeq" id="XP_020499173.1">
    <property type="nucleotide sequence ID" value="XM_020643517.3"/>
</dbReference>
<reference evidence="2" key="1">
    <citation type="submission" date="2025-08" db="UniProtKB">
        <authorList>
            <consortium name="Ensembl"/>
        </authorList>
    </citation>
    <scope>IDENTIFICATION</scope>
</reference>
<evidence type="ECO:0000313" key="2">
    <source>
        <dbReference type="Ensembl" id="ENSLBEP00000011428.1"/>
    </source>
</evidence>
<dbReference type="Proteomes" id="UP000261660">
    <property type="component" value="Unplaced"/>
</dbReference>
<feature type="region of interest" description="Disordered" evidence="1">
    <location>
        <begin position="1"/>
        <end position="24"/>
    </location>
</feature>
<dbReference type="GeneTree" id="ENSGT00390000009497"/>
<proteinExistence type="predicted"/>
<dbReference type="AlphaFoldDB" id="A0A3Q3EVI3"/>